<dbReference type="SUPFAM" id="SSF54211">
    <property type="entry name" value="Ribosomal protein S5 domain 2-like"/>
    <property type="match status" value="1"/>
</dbReference>
<dbReference type="InterPro" id="IPR014721">
    <property type="entry name" value="Ribsml_uS5_D2-typ_fold_subgr"/>
</dbReference>
<sequence>MSCSDFPKAERLRRRPEFLQFNDGASKMHTPHFLLLWKVKDGGVTRVGFTASKKVGNSVARNFIKRRLREFYRQNKSLFILADFNIVAKKGADLLDFHQISTELAAAFGRLRKKHGH</sequence>
<dbReference type="Gene3D" id="3.30.230.10">
    <property type="match status" value="1"/>
</dbReference>
<proteinExistence type="inferred from homology"/>
<organism evidence="8 9">
    <name type="scientific">Geomonas terrae</name>
    <dbReference type="NCBI Taxonomy" id="2562681"/>
    <lineage>
        <taxon>Bacteria</taxon>
        <taxon>Pseudomonadati</taxon>
        <taxon>Thermodesulfobacteriota</taxon>
        <taxon>Desulfuromonadia</taxon>
        <taxon>Geobacterales</taxon>
        <taxon>Geobacteraceae</taxon>
        <taxon>Geomonas</taxon>
    </lineage>
</organism>
<comment type="caution">
    <text evidence="8">The sequence shown here is derived from an EMBL/GenBank/DDBJ whole genome shotgun (WGS) entry which is preliminary data.</text>
</comment>
<dbReference type="GO" id="GO:0042781">
    <property type="term" value="F:3'-tRNA processing endoribonuclease activity"/>
    <property type="evidence" value="ECO:0007669"/>
    <property type="project" value="TreeGrafter"/>
</dbReference>
<dbReference type="Pfam" id="PF00825">
    <property type="entry name" value="Ribonuclease_P"/>
    <property type="match status" value="1"/>
</dbReference>
<accession>A0A4S1CLK2</accession>
<keyword evidence="3 6" id="KW-0255">Endonuclease</keyword>
<dbReference type="RefSeq" id="WP_135868984.1">
    <property type="nucleotide sequence ID" value="NZ_SRSC01000001.1"/>
</dbReference>
<evidence type="ECO:0000256" key="2">
    <source>
        <dbReference type="ARBA" id="ARBA00022722"/>
    </source>
</evidence>
<name>A0A4S1CLK2_9BACT</name>
<keyword evidence="4 6" id="KW-0378">Hydrolase</keyword>
<evidence type="ECO:0000313" key="9">
    <source>
        <dbReference type="Proteomes" id="UP000306416"/>
    </source>
</evidence>
<evidence type="ECO:0000256" key="4">
    <source>
        <dbReference type="ARBA" id="ARBA00022801"/>
    </source>
</evidence>
<dbReference type="AlphaFoldDB" id="A0A4S1CLK2"/>
<dbReference type="GO" id="GO:0030677">
    <property type="term" value="C:ribonuclease P complex"/>
    <property type="evidence" value="ECO:0007669"/>
    <property type="project" value="TreeGrafter"/>
</dbReference>
<dbReference type="HAMAP" id="MF_00227">
    <property type="entry name" value="RNase_P"/>
    <property type="match status" value="1"/>
</dbReference>
<reference evidence="8 9" key="1">
    <citation type="submission" date="2019-04" db="EMBL/GenBank/DDBJ databases">
        <title>Geobacter oryzae sp. nov., ferric-reducing bacteria isolated from paddy soil.</title>
        <authorList>
            <person name="Xu Z."/>
            <person name="Masuda Y."/>
            <person name="Itoh H."/>
            <person name="Senoo K."/>
        </authorList>
    </citation>
    <scope>NUCLEOTIDE SEQUENCE [LARGE SCALE GENOMIC DNA]</scope>
    <source>
        <strain evidence="8 9">Red111</strain>
    </source>
</reference>
<dbReference type="NCBIfam" id="TIGR00188">
    <property type="entry name" value="rnpA"/>
    <property type="match status" value="1"/>
</dbReference>
<evidence type="ECO:0000256" key="6">
    <source>
        <dbReference type="HAMAP-Rule" id="MF_00227"/>
    </source>
</evidence>
<evidence type="ECO:0000256" key="5">
    <source>
        <dbReference type="ARBA" id="ARBA00022884"/>
    </source>
</evidence>
<keyword evidence="1 6" id="KW-0819">tRNA processing</keyword>
<gene>
    <name evidence="6" type="primary">rnpA</name>
    <name evidence="8" type="ORF">E4633_04130</name>
</gene>
<dbReference type="Proteomes" id="UP000306416">
    <property type="component" value="Unassembled WGS sequence"/>
</dbReference>
<dbReference type="GO" id="GO:0000049">
    <property type="term" value="F:tRNA binding"/>
    <property type="evidence" value="ECO:0007669"/>
    <property type="project" value="UniProtKB-UniRule"/>
</dbReference>
<dbReference type="EMBL" id="SRSC01000001">
    <property type="protein sequence ID" value="TGU74658.1"/>
    <property type="molecule type" value="Genomic_DNA"/>
</dbReference>
<dbReference type="GO" id="GO:0001682">
    <property type="term" value="P:tRNA 5'-leader removal"/>
    <property type="evidence" value="ECO:0007669"/>
    <property type="project" value="UniProtKB-UniRule"/>
</dbReference>
<keyword evidence="9" id="KW-1185">Reference proteome</keyword>
<comment type="catalytic activity">
    <reaction evidence="6">
        <text>Endonucleolytic cleavage of RNA, removing 5'-extranucleotides from tRNA precursor.</text>
        <dbReference type="EC" id="3.1.26.5"/>
    </reaction>
</comment>
<keyword evidence="2 6" id="KW-0540">Nuclease</keyword>
<comment type="similarity">
    <text evidence="6">Belongs to the RnpA family.</text>
</comment>
<evidence type="ECO:0000256" key="1">
    <source>
        <dbReference type="ARBA" id="ARBA00022694"/>
    </source>
</evidence>
<evidence type="ECO:0000256" key="7">
    <source>
        <dbReference type="NCBIfam" id="TIGR00188"/>
    </source>
</evidence>
<dbReference type="InterPro" id="IPR020568">
    <property type="entry name" value="Ribosomal_Su5_D2-typ_SF"/>
</dbReference>
<comment type="subunit">
    <text evidence="6">Consists of a catalytic RNA component (M1 or rnpB) and a protein subunit.</text>
</comment>
<dbReference type="PANTHER" id="PTHR33992:SF1">
    <property type="entry name" value="RIBONUCLEASE P PROTEIN COMPONENT"/>
    <property type="match status" value="1"/>
</dbReference>
<comment type="function">
    <text evidence="6">RNaseP catalyzes the removal of the 5'-leader sequence from pre-tRNA to produce the mature 5'-terminus. It can also cleave other RNA substrates such as 4.5S RNA. The protein component plays an auxiliary but essential role in vivo by binding to the 5'-leader sequence and broadening the substrate specificity of the ribozyme.</text>
</comment>
<dbReference type="EC" id="3.1.26.5" evidence="6 7"/>
<dbReference type="GO" id="GO:0004526">
    <property type="term" value="F:ribonuclease P activity"/>
    <property type="evidence" value="ECO:0007669"/>
    <property type="project" value="UniProtKB-UniRule"/>
</dbReference>
<dbReference type="PANTHER" id="PTHR33992">
    <property type="entry name" value="RIBONUCLEASE P PROTEIN COMPONENT"/>
    <property type="match status" value="1"/>
</dbReference>
<protein>
    <recommendedName>
        <fullName evidence="6 7">Ribonuclease P protein component</fullName>
        <shortName evidence="6">RNase P protein</shortName>
        <shortName evidence="6">RNaseP protein</shortName>
        <ecNumber evidence="6 7">3.1.26.5</ecNumber>
    </recommendedName>
    <alternativeName>
        <fullName evidence="6">Protein C5</fullName>
    </alternativeName>
</protein>
<evidence type="ECO:0000256" key="3">
    <source>
        <dbReference type="ARBA" id="ARBA00022759"/>
    </source>
</evidence>
<keyword evidence="5 6" id="KW-0694">RNA-binding</keyword>
<dbReference type="InterPro" id="IPR000100">
    <property type="entry name" value="RNase_P"/>
</dbReference>
<evidence type="ECO:0000313" key="8">
    <source>
        <dbReference type="EMBL" id="TGU74658.1"/>
    </source>
</evidence>